<proteinExistence type="predicted"/>
<feature type="transmembrane region" description="Helical" evidence="1">
    <location>
        <begin position="56"/>
        <end position="85"/>
    </location>
</feature>
<reference evidence="3" key="1">
    <citation type="submission" date="2020-05" db="EMBL/GenBank/DDBJ databases">
        <title>Frigoriglobus tundricola gen. nov., sp. nov., a psychrotolerant cellulolytic planctomycete of the family Gemmataceae with two divergent copies of 16S rRNA gene.</title>
        <authorList>
            <person name="Kulichevskaya I.S."/>
            <person name="Ivanova A.A."/>
            <person name="Naumoff D.G."/>
            <person name="Beletsky A.V."/>
            <person name="Rijpstra W.I.C."/>
            <person name="Sinninghe Damste J.S."/>
            <person name="Mardanov A.V."/>
            <person name="Ravin N.V."/>
            <person name="Dedysh S.N."/>
        </authorList>
    </citation>
    <scope>NUCLEOTIDE SEQUENCE [LARGE SCALE GENOMIC DNA]</scope>
    <source>
        <strain evidence="3">PL17</strain>
    </source>
</reference>
<dbReference type="EMBL" id="CP053452">
    <property type="protein sequence ID" value="QJW95966.1"/>
    <property type="molecule type" value="Genomic_DNA"/>
</dbReference>
<dbReference type="Proteomes" id="UP000503447">
    <property type="component" value="Chromosome"/>
</dbReference>
<keyword evidence="1" id="KW-0812">Transmembrane</keyword>
<keyword evidence="1" id="KW-1133">Transmembrane helix</keyword>
<evidence type="ECO:0000313" key="3">
    <source>
        <dbReference type="Proteomes" id="UP000503447"/>
    </source>
</evidence>
<dbReference type="KEGG" id="ftj:FTUN_3520"/>
<organism evidence="2 3">
    <name type="scientific">Frigoriglobus tundricola</name>
    <dbReference type="NCBI Taxonomy" id="2774151"/>
    <lineage>
        <taxon>Bacteria</taxon>
        <taxon>Pseudomonadati</taxon>
        <taxon>Planctomycetota</taxon>
        <taxon>Planctomycetia</taxon>
        <taxon>Gemmatales</taxon>
        <taxon>Gemmataceae</taxon>
        <taxon>Frigoriglobus</taxon>
    </lineage>
</organism>
<dbReference type="RefSeq" id="WP_171471634.1">
    <property type="nucleotide sequence ID" value="NZ_CP053452.2"/>
</dbReference>
<feature type="transmembrane region" description="Helical" evidence="1">
    <location>
        <begin position="21"/>
        <end position="44"/>
    </location>
</feature>
<protein>
    <recommendedName>
        <fullName evidence="4">Transmembrane protein</fullName>
    </recommendedName>
</protein>
<gene>
    <name evidence="2" type="ORF">FTUN_3520</name>
</gene>
<keyword evidence="3" id="KW-1185">Reference proteome</keyword>
<name>A0A6M5YRH9_9BACT</name>
<sequence length="231" mass="24994">MSGNTPHVPVARMDIPPKGGAGCLIFTTLFVGFCVALSAFHLVTYSEPPTDGVVAAVLWLSLTTLTLGSAVYAAGGLGPCAVVCLGTFSSRTFVEVSLEGDRIVIAFGYEMFRRRFYYLTVARGQIVSLEMRSGQATALAGRDMDDWHVALWYRDPTRAKRKHIEGVRDDEVYVVCPPRAKVTTEVFLRSVVTFLCSVGVELHPVAKENAFRVVAIDGDPLTPPSPPGLSV</sequence>
<evidence type="ECO:0000313" key="2">
    <source>
        <dbReference type="EMBL" id="QJW95966.1"/>
    </source>
</evidence>
<evidence type="ECO:0000256" key="1">
    <source>
        <dbReference type="SAM" id="Phobius"/>
    </source>
</evidence>
<evidence type="ECO:0008006" key="4">
    <source>
        <dbReference type="Google" id="ProtNLM"/>
    </source>
</evidence>
<dbReference type="AlphaFoldDB" id="A0A6M5YRH9"/>
<keyword evidence="1" id="KW-0472">Membrane</keyword>
<accession>A0A6M5YRH9</accession>